<dbReference type="EMBL" id="PXOT01000025">
    <property type="protein sequence ID" value="PSG87843.1"/>
    <property type="molecule type" value="Genomic_DNA"/>
</dbReference>
<evidence type="ECO:0000256" key="4">
    <source>
        <dbReference type="ARBA" id="ARBA00022989"/>
    </source>
</evidence>
<evidence type="ECO:0000256" key="5">
    <source>
        <dbReference type="ARBA" id="ARBA00023136"/>
    </source>
</evidence>
<evidence type="ECO:0000256" key="6">
    <source>
        <dbReference type="SAM" id="Phobius"/>
    </source>
</evidence>
<dbReference type="InterPro" id="IPR025405">
    <property type="entry name" value="DUF4131"/>
</dbReference>
<feature type="transmembrane region" description="Helical" evidence="6">
    <location>
        <begin position="254"/>
        <end position="275"/>
    </location>
</feature>
<dbReference type="PANTHER" id="PTHR30619:SF1">
    <property type="entry name" value="RECOMBINATION PROTEIN 2"/>
    <property type="match status" value="1"/>
</dbReference>
<dbReference type="GO" id="GO:0005886">
    <property type="term" value="C:plasma membrane"/>
    <property type="evidence" value="ECO:0007669"/>
    <property type="project" value="UniProtKB-SubCell"/>
</dbReference>
<dbReference type="Pfam" id="PF13567">
    <property type="entry name" value="DUF4131"/>
    <property type="match status" value="1"/>
</dbReference>
<comment type="subcellular location">
    <subcellularLocation>
        <location evidence="1">Cell membrane</location>
        <topology evidence="1">Multi-pass membrane protein</topology>
    </subcellularLocation>
</comment>
<dbReference type="NCBIfam" id="TIGR00360">
    <property type="entry name" value="ComEC_N-term"/>
    <property type="match status" value="1"/>
</dbReference>
<keyword evidence="4 6" id="KW-1133">Transmembrane helix</keyword>
<feature type="transmembrane region" description="Helical" evidence="6">
    <location>
        <begin position="450"/>
        <end position="470"/>
    </location>
</feature>
<feature type="transmembrane region" description="Helical" evidence="6">
    <location>
        <begin position="334"/>
        <end position="353"/>
    </location>
</feature>
<organism evidence="9 10">
    <name type="scientific">Mesoflavibacter zeaxanthinifaciens subsp. sabulilitoris</name>
    <dbReference type="NCBI Taxonomy" id="1520893"/>
    <lineage>
        <taxon>Bacteria</taxon>
        <taxon>Pseudomonadati</taxon>
        <taxon>Bacteroidota</taxon>
        <taxon>Flavobacteriia</taxon>
        <taxon>Flavobacteriales</taxon>
        <taxon>Flavobacteriaceae</taxon>
        <taxon>Mesoflavibacter</taxon>
    </lineage>
</organism>
<evidence type="ECO:0000313" key="10">
    <source>
        <dbReference type="Proteomes" id="UP000238430"/>
    </source>
</evidence>
<proteinExistence type="predicted"/>
<dbReference type="PANTHER" id="PTHR30619">
    <property type="entry name" value="DNA INTERNALIZATION/COMPETENCE PROTEIN COMEC/REC2"/>
    <property type="match status" value="1"/>
</dbReference>
<keyword evidence="5 6" id="KW-0472">Membrane</keyword>
<dbReference type="Pfam" id="PF03772">
    <property type="entry name" value="Competence"/>
    <property type="match status" value="1"/>
</dbReference>
<feature type="domain" description="DUF4131" evidence="8">
    <location>
        <begin position="29"/>
        <end position="192"/>
    </location>
</feature>
<evidence type="ECO:0000259" key="7">
    <source>
        <dbReference type="Pfam" id="PF03772"/>
    </source>
</evidence>
<evidence type="ECO:0000259" key="8">
    <source>
        <dbReference type="Pfam" id="PF13567"/>
    </source>
</evidence>
<evidence type="ECO:0000256" key="1">
    <source>
        <dbReference type="ARBA" id="ARBA00004651"/>
    </source>
</evidence>
<accession>A0A2T1N7R7</accession>
<comment type="caution">
    <text evidence="9">The sequence shown here is derived from an EMBL/GenBank/DDBJ whole genome shotgun (WGS) entry which is preliminary data.</text>
</comment>
<protein>
    <submittedName>
        <fullName evidence="9">Competence protein</fullName>
    </submittedName>
</protein>
<evidence type="ECO:0000256" key="3">
    <source>
        <dbReference type="ARBA" id="ARBA00022692"/>
    </source>
</evidence>
<feature type="transmembrane region" description="Helical" evidence="6">
    <location>
        <begin position="508"/>
        <end position="525"/>
    </location>
</feature>
<dbReference type="OrthoDB" id="9761531at2"/>
<feature type="domain" description="ComEC/Rec2-related protein" evidence="7">
    <location>
        <begin position="234"/>
        <end position="498"/>
    </location>
</feature>
<keyword evidence="2" id="KW-1003">Cell membrane</keyword>
<feature type="transmembrane region" description="Helical" evidence="6">
    <location>
        <begin position="57"/>
        <end position="78"/>
    </location>
</feature>
<keyword evidence="10" id="KW-1185">Reference proteome</keyword>
<reference evidence="9 10" key="1">
    <citation type="submission" date="2018-03" db="EMBL/GenBank/DDBJ databases">
        <title>Mesoflavibacter sp. HG37 and Mesoflavibacter sp. HG96 sp.nov., two marine bacteria isolated from seawater of Western Pacific Ocean.</title>
        <authorList>
            <person name="Cheng H."/>
            <person name="Wu Y.-H."/>
            <person name="Guo L.-L."/>
            <person name="Xu X.-W."/>
        </authorList>
    </citation>
    <scope>NUCLEOTIDE SEQUENCE [LARGE SCALE GENOMIC DNA]</scope>
    <source>
        <strain evidence="9 10">KCTC 42117</strain>
    </source>
</reference>
<dbReference type="RefSeq" id="WP_106679963.1">
    <property type="nucleotide sequence ID" value="NZ_PXOT01000025.1"/>
</dbReference>
<sequence>MKLLKFSIVRLTIGLIFGILLSEFFLIEINYALVILIASFIITAGVYFIFKDKYNNTVWFGFSAILTCIILGIFVSTINKSLLEKSHFFHFKEENQQPQLITFQVKEFLKPNAFSDRYYIEILKVDYQNTNGKALLNIEKDSTTNTLKVDDIYVTKTEINDIKSPLNPDQFSYKNYLKNQQVFYQLYSKDSELFLLNNDTNTQRGHAASFRQLINKKLKNYNFTKDELSIINALILGQRQGIDKDLYDSYTNAGAIHILAVSGLHVGIILLILSFVLKPLERIKHGYFIKTIVILLLLWSYAIIAGSSASIVRATTMFSIVAIGLNLKRTSNIYNTLATSIFVLLLIKPSFIFDVGFQLSYAAVFAIVSIQPIIEPLLKPKNKLLNLLWKTLTVTVSAQFGIIPISLYYFHQFPSLFWLSNLVVIPVLGIILGLGLLVITLALIDLLPEFIADIFSFVIRMMNTFFEWIARQESFLFQDISFNVFQVIISYLLIFTIYQFYFNRKAKWVFYSLALIIGFQANFIFNTSQNKGEKLYIFHKSKYTIIGEKVDKKLQLYSNLESVETNTIPRTFAVKNNLNIERPKPIQPIFNIKNQTLLVIDSLGVYPVINLKIDYVLLTQSPKINLNRLIDSIQPIAIIADGSNYKSYILRWKTTCLKQKIPFYQTGKTGAFIID</sequence>
<name>A0A2T1N7R7_9FLAO</name>
<keyword evidence="3 6" id="KW-0812">Transmembrane</keyword>
<evidence type="ECO:0000256" key="2">
    <source>
        <dbReference type="ARBA" id="ARBA00022475"/>
    </source>
</evidence>
<feature type="transmembrane region" description="Helical" evidence="6">
    <location>
        <begin position="482"/>
        <end position="501"/>
    </location>
</feature>
<dbReference type="Proteomes" id="UP000238430">
    <property type="component" value="Unassembled WGS sequence"/>
</dbReference>
<feature type="transmembrane region" description="Helical" evidence="6">
    <location>
        <begin position="387"/>
        <end position="410"/>
    </location>
</feature>
<evidence type="ECO:0000313" key="9">
    <source>
        <dbReference type="EMBL" id="PSG87843.1"/>
    </source>
</evidence>
<feature type="transmembrane region" description="Helical" evidence="6">
    <location>
        <begin position="416"/>
        <end position="443"/>
    </location>
</feature>
<dbReference type="AlphaFoldDB" id="A0A2T1N7R7"/>
<feature type="transmembrane region" description="Helical" evidence="6">
    <location>
        <begin position="359"/>
        <end position="378"/>
    </location>
</feature>
<feature type="transmembrane region" description="Helical" evidence="6">
    <location>
        <begin position="310"/>
        <end position="327"/>
    </location>
</feature>
<feature type="transmembrane region" description="Helical" evidence="6">
    <location>
        <begin position="7"/>
        <end position="25"/>
    </location>
</feature>
<feature type="transmembrane region" description="Helical" evidence="6">
    <location>
        <begin position="31"/>
        <end position="50"/>
    </location>
</feature>
<dbReference type="InterPro" id="IPR052159">
    <property type="entry name" value="Competence_DNA_uptake"/>
</dbReference>
<dbReference type="InterPro" id="IPR004477">
    <property type="entry name" value="ComEC_N"/>
</dbReference>
<gene>
    <name evidence="9" type="ORF">C7H61_11575</name>
</gene>
<feature type="transmembrane region" description="Helical" evidence="6">
    <location>
        <begin position="287"/>
        <end position="304"/>
    </location>
</feature>